<gene>
    <name evidence="2" type="ORF">Alo02nite_80900</name>
    <name evidence="3" type="ORF">BJ964_001898</name>
</gene>
<evidence type="ECO:0000313" key="2">
    <source>
        <dbReference type="EMBL" id="GIE45192.1"/>
    </source>
</evidence>
<evidence type="ECO:0000313" key="5">
    <source>
        <dbReference type="Proteomes" id="UP000631312"/>
    </source>
</evidence>
<reference evidence="2 5" key="2">
    <citation type="submission" date="2021-01" db="EMBL/GenBank/DDBJ databases">
        <title>Whole genome shotgun sequence of Actinoplanes lobatus NBRC 12513.</title>
        <authorList>
            <person name="Komaki H."/>
            <person name="Tamura T."/>
        </authorList>
    </citation>
    <scope>NUCLEOTIDE SEQUENCE [LARGE SCALE GENOMIC DNA]</scope>
    <source>
        <strain evidence="2 5">NBRC 12513</strain>
    </source>
</reference>
<evidence type="ECO:0000313" key="4">
    <source>
        <dbReference type="Proteomes" id="UP000590511"/>
    </source>
</evidence>
<dbReference type="EMBL" id="JACHNC010000001">
    <property type="protein sequence ID" value="MBB4747737.1"/>
    <property type="molecule type" value="Genomic_DNA"/>
</dbReference>
<keyword evidence="5" id="KW-1185">Reference proteome</keyword>
<comment type="caution">
    <text evidence="3">The sequence shown here is derived from an EMBL/GenBank/DDBJ whole genome shotgun (WGS) entry which is preliminary data.</text>
</comment>
<evidence type="ECO:0000256" key="1">
    <source>
        <dbReference type="SAM" id="MobiDB-lite"/>
    </source>
</evidence>
<dbReference type="RefSeq" id="WP_188120337.1">
    <property type="nucleotide sequence ID" value="NZ_BOMP01000156.1"/>
</dbReference>
<organism evidence="3 4">
    <name type="scientific">Actinoplanes lobatus</name>
    <dbReference type="NCBI Taxonomy" id="113568"/>
    <lineage>
        <taxon>Bacteria</taxon>
        <taxon>Bacillati</taxon>
        <taxon>Actinomycetota</taxon>
        <taxon>Actinomycetes</taxon>
        <taxon>Micromonosporales</taxon>
        <taxon>Micromonosporaceae</taxon>
        <taxon>Actinoplanes</taxon>
    </lineage>
</organism>
<name>A0A7W7MEX5_9ACTN</name>
<dbReference type="AlphaFoldDB" id="A0A7W7MEX5"/>
<dbReference type="Proteomes" id="UP000590511">
    <property type="component" value="Unassembled WGS sequence"/>
</dbReference>
<proteinExistence type="predicted"/>
<feature type="region of interest" description="Disordered" evidence="1">
    <location>
        <begin position="1"/>
        <end position="31"/>
    </location>
</feature>
<evidence type="ECO:0000313" key="3">
    <source>
        <dbReference type="EMBL" id="MBB4747737.1"/>
    </source>
</evidence>
<protein>
    <submittedName>
        <fullName evidence="3">Uncharacterized protein</fullName>
    </submittedName>
</protein>
<feature type="compositionally biased region" description="Basic and acidic residues" evidence="1">
    <location>
        <begin position="21"/>
        <end position="30"/>
    </location>
</feature>
<sequence>MASTTAHSPPRNIALTVNPYRSERRPDQHRRPAALALAGVLVGRRQRKAGAELNEAQADEITERIYSRIVERLEAEVSRLTAK</sequence>
<dbReference type="Proteomes" id="UP000631312">
    <property type="component" value="Unassembled WGS sequence"/>
</dbReference>
<reference evidence="3 4" key="1">
    <citation type="submission" date="2020-08" db="EMBL/GenBank/DDBJ databases">
        <title>Sequencing the genomes of 1000 actinobacteria strains.</title>
        <authorList>
            <person name="Klenk H.-P."/>
        </authorList>
    </citation>
    <scope>NUCLEOTIDE SEQUENCE [LARGE SCALE GENOMIC DNA]</scope>
    <source>
        <strain evidence="3 4">DSM 43150</strain>
    </source>
</reference>
<dbReference type="EMBL" id="BOMP01000156">
    <property type="protein sequence ID" value="GIE45192.1"/>
    <property type="molecule type" value="Genomic_DNA"/>
</dbReference>
<accession>A0A7W7MEX5</accession>